<dbReference type="InterPro" id="IPR032675">
    <property type="entry name" value="LRR_dom_sf"/>
</dbReference>
<dbReference type="Pfam" id="PF01582">
    <property type="entry name" value="TIR"/>
    <property type="match status" value="1"/>
</dbReference>
<keyword evidence="10" id="KW-0325">Glycoprotein</keyword>
<evidence type="ECO:0000256" key="2">
    <source>
        <dbReference type="ARBA" id="ARBA00009634"/>
    </source>
</evidence>
<keyword evidence="15" id="KW-1185">Reference proteome</keyword>
<dbReference type="PIRSF" id="PIRSF037595">
    <property type="entry name" value="Toll-like_receptor"/>
    <property type="match status" value="1"/>
</dbReference>
<dbReference type="GO" id="GO:0005886">
    <property type="term" value="C:plasma membrane"/>
    <property type="evidence" value="ECO:0007669"/>
    <property type="project" value="TreeGrafter"/>
</dbReference>
<sequence>MRSILYSIFSLIICCNVFLHASDCDIKYEFKEKEEVKIADCKNRGLTFIPQDLPGDIKVLDMNSNLLTMIGKNTFVNYKNLQALFLRQNQLRFLSNKSFHGLHKLTILDMSQNILNLTKVYSAELFHPIKNLTKLDIRSNMPQPIEFATDYNYPDYAFGILTELSFLGIDMMPLPHFGSRFGQITAIKELHFESCYLVCLSNITFQRFSSSVEQLTLRNCQLHFVVTEDNALLPFPNLRVIDFSGTFMHLKHALQLLQPYRDMNIMTINFGHVSDVSIDSADVPYALTITVNIMKNLKTICVENLDLSENGIVDYEPGSLFSFDYPECLQHLSFKGNRFLPVSKKNLNEIKHFFSRTVRLKSFDFSYNTVNYAIKNSVALNANLNCSFHSCVILPKSLEKIDLSYTVAKTFPEIVFIVPKNNSLTYLDVSYSRSNIAMIILQIRVETFIANGVNYLFAWNQIKRSSNNTVKTIIWKNAELDIAFRLFGNLFFKSTRSVESIDISANGIWYIPDDLFKPMPNLTNLSLSKNSLQSIPVQLSEHTKVKMLNVRKNRLTTVSSAIRGWADKMQDQHGMTLILNDNAFECTCNNIDFIRWIQATTVNLDSRSYKCKLSNGTVIDTLIAYNSLYDLFGDCKNTMWLTFASTLLSTFITIVLLLVAYSKRWKIIFSIYGVIRRVVERKVRKCFQYDVYISYEGDIVMWIKNVLIPKLEEEWKLTMCIKDRDFLCGTSQADNEAESIQNSRSIIFLITPEFISSRDCMFELDRAKYERITKNLERIIFITKNIKITDIPVEFSYILNYAFIIQWPKNLDDLDDTWRKLRMLLTDDLITEK</sequence>
<dbReference type="InterPro" id="IPR003591">
    <property type="entry name" value="Leu-rich_rpt_typical-subtyp"/>
</dbReference>
<comment type="similarity">
    <text evidence="2">Belongs to the Toll-like receptor family.</text>
</comment>
<dbReference type="GO" id="GO:0002224">
    <property type="term" value="P:toll-like receptor signaling pathway"/>
    <property type="evidence" value="ECO:0007669"/>
    <property type="project" value="InterPro"/>
</dbReference>
<dbReference type="GO" id="GO:0006955">
    <property type="term" value="P:immune response"/>
    <property type="evidence" value="ECO:0007669"/>
    <property type="project" value="InterPro"/>
</dbReference>
<dbReference type="Gene3D" id="3.40.50.10140">
    <property type="entry name" value="Toll/interleukin-1 receptor homology (TIR) domain"/>
    <property type="match status" value="1"/>
</dbReference>
<evidence type="ECO:0000256" key="11">
    <source>
        <dbReference type="SAM" id="Phobius"/>
    </source>
</evidence>
<proteinExistence type="inferred from homology"/>
<keyword evidence="4 11" id="KW-0812">Transmembrane</keyword>
<organism evidence="14 15">
    <name type="scientific">Mytilus coruscus</name>
    <name type="common">Sea mussel</name>
    <dbReference type="NCBI Taxonomy" id="42192"/>
    <lineage>
        <taxon>Eukaryota</taxon>
        <taxon>Metazoa</taxon>
        <taxon>Spiralia</taxon>
        <taxon>Lophotrochozoa</taxon>
        <taxon>Mollusca</taxon>
        <taxon>Bivalvia</taxon>
        <taxon>Autobranchia</taxon>
        <taxon>Pteriomorphia</taxon>
        <taxon>Mytilida</taxon>
        <taxon>Mytiloidea</taxon>
        <taxon>Mytilidae</taxon>
        <taxon>Mytilinae</taxon>
        <taxon>Mytilus</taxon>
    </lineage>
</organism>
<dbReference type="Gene3D" id="3.80.10.10">
    <property type="entry name" value="Ribonuclease Inhibitor"/>
    <property type="match status" value="3"/>
</dbReference>
<evidence type="ECO:0000256" key="7">
    <source>
        <dbReference type="ARBA" id="ARBA00022989"/>
    </source>
</evidence>
<keyword evidence="7 11" id="KW-1133">Transmembrane helix</keyword>
<feature type="signal peptide" evidence="12">
    <location>
        <begin position="1"/>
        <end position="24"/>
    </location>
</feature>
<protein>
    <submittedName>
        <fullName evidence="14">TLR3</fullName>
    </submittedName>
</protein>
<dbReference type="Proteomes" id="UP000507470">
    <property type="component" value="Unassembled WGS sequence"/>
</dbReference>
<dbReference type="PANTHER" id="PTHR24365:SF541">
    <property type="entry name" value="PROTEIN TOLL-RELATED"/>
    <property type="match status" value="1"/>
</dbReference>
<keyword evidence="3" id="KW-0433">Leucine-rich repeat</keyword>
<keyword evidence="5 12" id="KW-0732">Signal</keyword>
<name>A0A6J8ADK3_MYTCO</name>
<gene>
    <name evidence="14" type="ORF">MCOR_6694</name>
</gene>
<dbReference type="PROSITE" id="PS51450">
    <property type="entry name" value="LRR"/>
    <property type="match status" value="1"/>
</dbReference>
<dbReference type="OrthoDB" id="6105302at2759"/>
<evidence type="ECO:0000313" key="15">
    <source>
        <dbReference type="Proteomes" id="UP000507470"/>
    </source>
</evidence>
<keyword evidence="9" id="KW-0675">Receptor</keyword>
<keyword evidence="8 11" id="KW-0472">Membrane</keyword>
<dbReference type="GO" id="GO:0004888">
    <property type="term" value="F:transmembrane signaling receptor activity"/>
    <property type="evidence" value="ECO:0007669"/>
    <property type="project" value="InterPro"/>
</dbReference>
<feature type="chain" id="PRO_5027112265" evidence="12">
    <location>
        <begin position="25"/>
        <end position="833"/>
    </location>
</feature>
<evidence type="ECO:0000256" key="8">
    <source>
        <dbReference type="ARBA" id="ARBA00023136"/>
    </source>
</evidence>
<evidence type="ECO:0000256" key="12">
    <source>
        <dbReference type="SAM" id="SignalP"/>
    </source>
</evidence>
<feature type="transmembrane region" description="Helical" evidence="11">
    <location>
        <begin position="639"/>
        <end position="661"/>
    </location>
</feature>
<dbReference type="EMBL" id="CACVKT020001232">
    <property type="protein sequence ID" value="CAC5366357.1"/>
    <property type="molecule type" value="Genomic_DNA"/>
</dbReference>
<dbReference type="PROSITE" id="PS50104">
    <property type="entry name" value="TIR"/>
    <property type="match status" value="1"/>
</dbReference>
<dbReference type="InterPro" id="IPR035897">
    <property type="entry name" value="Toll_tir_struct_dom_sf"/>
</dbReference>
<dbReference type="InterPro" id="IPR000157">
    <property type="entry name" value="TIR_dom"/>
</dbReference>
<dbReference type="SMART" id="SM00369">
    <property type="entry name" value="LRR_TYP"/>
    <property type="match status" value="4"/>
</dbReference>
<comment type="subcellular location">
    <subcellularLocation>
        <location evidence="1">Membrane</location>
        <topology evidence="1">Single-pass type I membrane protein</topology>
    </subcellularLocation>
</comment>
<evidence type="ECO:0000256" key="9">
    <source>
        <dbReference type="ARBA" id="ARBA00023170"/>
    </source>
</evidence>
<evidence type="ECO:0000256" key="6">
    <source>
        <dbReference type="ARBA" id="ARBA00022737"/>
    </source>
</evidence>
<dbReference type="Pfam" id="PF13855">
    <property type="entry name" value="LRR_8"/>
    <property type="match status" value="2"/>
</dbReference>
<feature type="domain" description="TIR" evidence="13">
    <location>
        <begin position="687"/>
        <end position="825"/>
    </location>
</feature>
<dbReference type="AlphaFoldDB" id="A0A6J8ADK3"/>
<evidence type="ECO:0000256" key="5">
    <source>
        <dbReference type="ARBA" id="ARBA00022729"/>
    </source>
</evidence>
<reference evidence="14 15" key="1">
    <citation type="submission" date="2020-06" db="EMBL/GenBank/DDBJ databases">
        <authorList>
            <person name="Li R."/>
            <person name="Bekaert M."/>
        </authorList>
    </citation>
    <scope>NUCLEOTIDE SEQUENCE [LARGE SCALE GENOMIC DNA]</scope>
    <source>
        <strain evidence="15">wild</strain>
    </source>
</reference>
<evidence type="ECO:0000256" key="3">
    <source>
        <dbReference type="ARBA" id="ARBA00022614"/>
    </source>
</evidence>
<evidence type="ECO:0000256" key="10">
    <source>
        <dbReference type="ARBA" id="ARBA00023180"/>
    </source>
</evidence>
<dbReference type="SMART" id="SM00255">
    <property type="entry name" value="TIR"/>
    <property type="match status" value="1"/>
</dbReference>
<dbReference type="InterPro" id="IPR001611">
    <property type="entry name" value="Leu-rich_rpt"/>
</dbReference>
<evidence type="ECO:0000259" key="13">
    <source>
        <dbReference type="PROSITE" id="PS50104"/>
    </source>
</evidence>
<evidence type="ECO:0000313" key="14">
    <source>
        <dbReference type="EMBL" id="CAC5366357.1"/>
    </source>
</evidence>
<accession>A0A6J8ADK3</accession>
<dbReference type="InterPro" id="IPR017241">
    <property type="entry name" value="Toll-like_receptor"/>
</dbReference>
<dbReference type="SUPFAM" id="SSF52200">
    <property type="entry name" value="Toll/Interleukin receptor TIR domain"/>
    <property type="match status" value="1"/>
</dbReference>
<evidence type="ECO:0000256" key="4">
    <source>
        <dbReference type="ARBA" id="ARBA00022692"/>
    </source>
</evidence>
<keyword evidence="6" id="KW-0677">Repeat</keyword>
<dbReference type="SUPFAM" id="SSF52058">
    <property type="entry name" value="L domain-like"/>
    <property type="match status" value="2"/>
</dbReference>
<evidence type="ECO:0000256" key="1">
    <source>
        <dbReference type="ARBA" id="ARBA00004479"/>
    </source>
</evidence>
<dbReference type="PANTHER" id="PTHR24365">
    <property type="entry name" value="TOLL-LIKE RECEPTOR"/>
    <property type="match status" value="1"/>
</dbReference>